<comment type="caution">
    <text evidence="1">The sequence shown here is derived from an EMBL/GenBank/DDBJ whole genome shotgun (WGS) entry which is preliminary data.</text>
</comment>
<evidence type="ECO:0000313" key="2">
    <source>
        <dbReference type="Proteomes" id="UP001140087"/>
    </source>
</evidence>
<sequence>MLARVMFGSAVLAMLTLGRCGGAAPHDAVHVRADSLHFSATHWPEPMALFASENSAAPDDAEPALDSHAEALPASSMAEHFVPDSERNESAVIDRLDPPPAAPDLAEEPSGAGALADSDEDAPSGIMGPNDANDSDDPVDFGGSAAGSPLSLMAAAAVACVALL</sequence>
<proteinExistence type="predicted"/>
<organism evidence="1 2">
    <name type="scientific">Coemansia helicoidea</name>
    <dbReference type="NCBI Taxonomy" id="1286919"/>
    <lineage>
        <taxon>Eukaryota</taxon>
        <taxon>Fungi</taxon>
        <taxon>Fungi incertae sedis</taxon>
        <taxon>Zoopagomycota</taxon>
        <taxon>Kickxellomycotina</taxon>
        <taxon>Kickxellomycetes</taxon>
        <taxon>Kickxellales</taxon>
        <taxon>Kickxellaceae</taxon>
        <taxon>Coemansia</taxon>
    </lineage>
</organism>
<evidence type="ECO:0000313" key="1">
    <source>
        <dbReference type="EMBL" id="KAJ2793117.1"/>
    </source>
</evidence>
<name>A0ACC1KQZ2_9FUNG</name>
<keyword evidence="2" id="KW-1185">Reference proteome</keyword>
<reference evidence="1" key="1">
    <citation type="submission" date="2022-07" db="EMBL/GenBank/DDBJ databases">
        <title>Phylogenomic reconstructions and comparative analyses of Kickxellomycotina fungi.</title>
        <authorList>
            <person name="Reynolds N.K."/>
            <person name="Stajich J.E."/>
            <person name="Barry K."/>
            <person name="Grigoriev I.V."/>
            <person name="Crous P."/>
            <person name="Smith M.E."/>
        </authorList>
    </citation>
    <scope>NUCLEOTIDE SEQUENCE</scope>
    <source>
        <strain evidence="1">BCRC 34780</strain>
    </source>
</reference>
<dbReference type="Proteomes" id="UP001140087">
    <property type="component" value="Unassembled WGS sequence"/>
</dbReference>
<gene>
    <name evidence="1" type="ORF">H4R21_006021</name>
</gene>
<accession>A0ACC1KQZ2</accession>
<protein>
    <submittedName>
        <fullName evidence="1">Uncharacterized protein</fullName>
    </submittedName>
</protein>
<dbReference type="EMBL" id="JANBUN010003001">
    <property type="protein sequence ID" value="KAJ2793117.1"/>
    <property type="molecule type" value="Genomic_DNA"/>
</dbReference>